<gene>
    <name evidence="1" type="ORF">FCALED_LOCUS10344</name>
</gene>
<evidence type="ECO:0000313" key="1">
    <source>
        <dbReference type="EMBL" id="CAG8636545.1"/>
    </source>
</evidence>
<reference evidence="1" key="1">
    <citation type="submission" date="2021-06" db="EMBL/GenBank/DDBJ databases">
        <authorList>
            <person name="Kallberg Y."/>
            <person name="Tangrot J."/>
            <person name="Rosling A."/>
        </authorList>
    </citation>
    <scope>NUCLEOTIDE SEQUENCE</scope>
    <source>
        <strain evidence="1">UK204</strain>
    </source>
</reference>
<sequence length="49" mass="5418">MTKCHDQNSALEGPNVDILELENQIVEGLVQKLISEFSSASTSLNEEKQ</sequence>
<accession>A0A9N9DDY2</accession>
<proteinExistence type="predicted"/>
<comment type="caution">
    <text evidence="1">The sequence shown here is derived from an EMBL/GenBank/DDBJ whole genome shotgun (WGS) entry which is preliminary data.</text>
</comment>
<evidence type="ECO:0000313" key="2">
    <source>
        <dbReference type="Proteomes" id="UP000789570"/>
    </source>
</evidence>
<protein>
    <submittedName>
        <fullName evidence="1">15586_t:CDS:1</fullName>
    </submittedName>
</protein>
<dbReference type="AlphaFoldDB" id="A0A9N9DDY2"/>
<dbReference type="Proteomes" id="UP000789570">
    <property type="component" value="Unassembled WGS sequence"/>
</dbReference>
<name>A0A9N9DDY2_9GLOM</name>
<dbReference type="EMBL" id="CAJVPQ010003754">
    <property type="protein sequence ID" value="CAG8636545.1"/>
    <property type="molecule type" value="Genomic_DNA"/>
</dbReference>
<organism evidence="1 2">
    <name type="scientific">Funneliformis caledonium</name>
    <dbReference type="NCBI Taxonomy" id="1117310"/>
    <lineage>
        <taxon>Eukaryota</taxon>
        <taxon>Fungi</taxon>
        <taxon>Fungi incertae sedis</taxon>
        <taxon>Mucoromycota</taxon>
        <taxon>Glomeromycotina</taxon>
        <taxon>Glomeromycetes</taxon>
        <taxon>Glomerales</taxon>
        <taxon>Glomeraceae</taxon>
        <taxon>Funneliformis</taxon>
    </lineage>
</organism>
<keyword evidence="2" id="KW-1185">Reference proteome</keyword>
<dbReference type="OrthoDB" id="2445850at2759"/>